<reference evidence="2 3" key="1">
    <citation type="journal article" date="2009" name="Int. J. Syst. Evol. Microbiol.">
        <title>Transfer of Teichococcus ludipueritiae and Muricoccus roseus to the genus Roseomonas, as Roseomonas ludipueritiae comb. nov. and Roseomonas rosea comb. nov., respectively, and emended description of the genus Roseomonas.</title>
        <authorList>
            <person name="Sanchez-Porro C."/>
            <person name="Gallego V."/>
            <person name="Busse H.J."/>
            <person name="Kampfer P."/>
            <person name="Ventosa A."/>
        </authorList>
    </citation>
    <scope>NUCLEOTIDE SEQUENCE [LARGE SCALE GENOMIC DNA]</scope>
    <source>
        <strain evidence="2 3">DSM 14915</strain>
    </source>
</reference>
<proteinExistence type="predicted"/>
<evidence type="ECO:0000313" key="2">
    <source>
        <dbReference type="EMBL" id="MBC9175671.1"/>
    </source>
</evidence>
<sequence>MIPMLSRRRTAVALAFLLGAATGCAPSSSGPDGSSPRAADATLTIEEVQVAFIGSGDAGHGTLRFRGSDYPFRVTGLGVGGIGASRLEADGEVYNLNNLQDFAGTYGRARAGYAIGDVSGGGMWMENGAGVVLRLRTRREGLMLSLGGDVMVISFR</sequence>
<organism evidence="2 3">
    <name type="scientific">Pseudoroseomonas ludipueritiae</name>
    <dbReference type="NCBI Taxonomy" id="198093"/>
    <lineage>
        <taxon>Bacteria</taxon>
        <taxon>Pseudomonadati</taxon>
        <taxon>Pseudomonadota</taxon>
        <taxon>Alphaproteobacteria</taxon>
        <taxon>Acetobacterales</taxon>
        <taxon>Acetobacteraceae</taxon>
        <taxon>Pseudoroseomonas</taxon>
    </lineage>
</organism>
<keyword evidence="1" id="KW-0732">Signal</keyword>
<feature type="chain" id="PRO_5045166062" description="DUF1134 domain-containing protein" evidence="1">
    <location>
        <begin position="26"/>
        <end position="156"/>
    </location>
</feature>
<feature type="signal peptide" evidence="1">
    <location>
        <begin position="1"/>
        <end position="25"/>
    </location>
</feature>
<evidence type="ECO:0000256" key="1">
    <source>
        <dbReference type="SAM" id="SignalP"/>
    </source>
</evidence>
<keyword evidence="3" id="KW-1185">Reference proteome</keyword>
<name>A0ABR7R1S8_9PROT</name>
<dbReference type="Proteomes" id="UP000603940">
    <property type="component" value="Unassembled WGS sequence"/>
</dbReference>
<dbReference type="RefSeq" id="WP_187776840.1">
    <property type="nucleotide sequence ID" value="NZ_JACTUZ010000003.1"/>
</dbReference>
<gene>
    <name evidence="2" type="ORF">IBL25_01760</name>
</gene>
<dbReference type="EMBL" id="JACTUZ010000003">
    <property type="protein sequence ID" value="MBC9175671.1"/>
    <property type="molecule type" value="Genomic_DNA"/>
</dbReference>
<protein>
    <recommendedName>
        <fullName evidence="4">DUF1134 domain-containing protein</fullName>
    </recommendedName>
</protein>
<dbReference type="PROSITE" id="PS51257">
    <property type="entry name" value="PROKAR_LIPOPROTEIN"/>
    <property type="match status" value="1"/>
</dbReference>
<evidence type="ECO:0008006" key="4">
    <source>
        <dbReference type="Google" id="ProtNLM"/>
    </source>
</evidence>
<comment type="caution">
    <text evidence="2">The sequence shown here is derived from an EMBL/GenBank/DDBJ whole genome shotgun (WGS) entry which is preliminary data.</text>
</comment>
<accession>A0ABR7R1S8</accession>
<evidence type="ECO:0000313" key="3">
    <source>
        <dbReference type="Proteomes" id="UP000603940"/>
    </source>
</evidence>